<feature type="binding site" description="axial binding residue" evidence="12">
    <location>
        <position position="459"/>
    </location>
    <ligand>
        <name>heme</name>
        <dbReference type="ChEBI" id="CHEBI:30413"/>
    </ligand>
    <ligandPart>
        <name>Fe</name>
        <dbReference type="ChEBI" id="CHEBI:18248"/>
    </ligandPart>
</feature>
<dbReference type="PRINTS" id="PR00385">
    <property type="entry name" value="P450"/>
</dbReference>
<evidence type="ECO:0000256" key="14">
    <source>
        <dbReference type="SAM" id="Phobius"/>
    </source>
</evidence>
<keyword evidence="10 13" id="KW-0503">Monooxygenase</keyword>
<dbReference type="EMBL" id="CM026432">
    <property type="protein sequence ID" value="KAG0556100.1"/>
    <property type="molecule type" value="Genomic_DNA"/>
</dbReference>
<keyword evidence="6 12" id="KW-0479">Metal-binding</keyword>
<keyword evidence="4 12" id="KW-0349">Heme</keyword>
<comment type="cofactor">
    <cofactor evidence="1 12">
        <name>heme</name>
        <dbReference type="ChEBI" id="CHEBI:30413"/>
    </cofactor>
</comment>
<keyword evidence="11 14" id="KW-0472">Membrane</keyword>
<dbReference type="GO" id="GO:0020037">
    <property type="term" value="F:heme binding"/>
    <property type="evidence" value="ECO:0007669"/>
    <property type="project" value="InterPro"/>
</dbReference>
<dbReference type="Proteomes" id="UP000822688">
    <property type="component" value="Chromosome 11"/>
</dbReference>
<dbReference type="Pfam" id="PF00067">
    <property type="entry name" value="p450"/>
    <property type="match status" value="1"/>
</dbReference>
<dbReference type="InterPro" id="IPR036396">
    <property type="entry name" value="Cyt_P450_sf"/>
</dbReference>
<evidence type="ECO:0000256" key="6">
    <source>
        <dbReference type="ARBA" id="ARBA00022723"/>
    </source>
</evidence>
<evidence type="ECO:0000256" key="9">
    <source>
        <dbReference type="ARBA" id="ARBA00023004"/>
    </source>
</evidence>
<evidence type="ECO:0000256" key="11">
    <source>
        <dbReference type="ARBA" id="ARBA00023136"/>
    </source>
</evidence>
<evidence type="ECO:0000256" key="7">
    <source>
        <dbReference type="ARBA" id="ARBA00022989"/>
    </source>
</evidence>
<sequence>MATERVMKFEEALRLNELEWRSTAGYFVTVAVVVFCLVKVVGGRRSAKLPPGPKALPLIGNLHQVSELSHRTLWDMAKQYGPIMYLQMGVNPLVVVSSADAAQEFCKVQDKAWSGRPTTIAGKIFSNNYRNIVHAPNGSHWRHMRKICTTELFTPKRLESFRAPRTEEFSQMVRSIYEDSIAGKPVKLTVKLGHLATNNITRMLLGKRFFGTDVEGQMEAHRFKELIFKLFHISTIVMVGDFLPWLKWATDAFGYPGLMRQVKSDMDACLQQFIDVKKAGGSSMREDFVDLLLAQPNDTNTGRLDDDAINGVIQDMLLAGTDTSSNTVEWAIAELLRNPNCMHKLQSELDEVVGKDQIVSETDIANLPYLQAVTKEILRLYPPAPLDLPHASIEPSTVWGYELPAQTQLFVNLYAIQRDPKVWDRPDQFDPQRFLDRPEVGMGGNHFGLIPFGAGRRQCPGMPLGILFVQLGIARLAQSFDFTLPDAQDPSSLDMTEKFGITMPRKNPLTVVATARLPANLY</sequence>
<dbReference type="GO" id="GO:0004497">
    <property type="term" value="F:monooxygenase activity"/>
    <property type="evidence" value="ECO:0007669"/>
    <property type="project" value="UniProtKB-KW"/>
</dbReference>
<dbReference type="GO" id="GO:0016020">
    <property type="term" value="C:membrane"/>
    <property type="evidence" value="ECO:0007669"/>
    <property type="project" value="UniProtKB-SubCell"/>
</dbReference>
<comment type="subcellular location">
    <subcellularLocation>
        <location evidence="2">Membrane</location>
        <topology evidence="2">Single-pass membrane protein</topology>
    </subcellularLocation>
</comment>
<proteinExistence type="inferred from homology"/>
<evidence type="ECO:0000313" key="16">
    <source>
        <dbReference type="Proteomes" id="UP000822688"/>
    </source>
</evidence>
<dbReference type="PROSITE" id="PS00086">
    <property type="entry name" value="CYTOCHROME_P450"/>
    <property type="match status" value="1"/>
</dbReference>
<gene>
    <name evidence="15" type="ORF">KC19_11G026000</name>
</gene>
<keyword evidence="8 13" id="KW-0560">Oxidoreductase</keyword>
<evidence type="ECO:0000256" key="1">
    <source>
        <dbReference type="ARBA" id="ARBA00001971"/>
    </source>
</evidence>
<dbReference type="FunFam" id="1.10.630.10:FF:000039">
    <property type="entry name" value="Cytochrome P450"/>
    <property type="match status" value="1"/>
</dbReference>
<dbReference type="GO" id="GO:0005506">
    <property type="term" value="F:iron ion binding"/>
    <property type="evidence" value="ECO:0007669"/>
    <property type="project" value="InterPro"/>
</dbReference>
<evidence type="ECO:0000313" key="15">
    <source>
        <dbReference type="EMBL" id="KAG0556100.1"/>
    </source>
</evidence>
<keyword evidence="16" id="KW-1185">Reference proteome</keyword>
<evidence type="ECO:0000256" key="8">
    <source>
        <dbReference type="ARBA" id="ARBA00023002"/>
    </source>
</evidence>
<dbReference type="InterPro" id="IPR017972">
    <property type="entry name" value="Cyt_P450_CS"/>
</dbReference>
<dbReference type="PANTHER" id="PTHR47944">
    <property type="entry name" value="CYTOCHROME P450 98A9"/>
    <property type="match status" value="1"/>
</dbReference>
<evidence type="ECO:0000256" key="2">
    <source>
        <dbReference type="ARBA" id="ARBA00004167"/>
    </source>
</evidence>
<dbReference type="CDD" id="cd20618">
    <property type="entry name" value="CYP71_clan"/>
    <property type="match status" value="1"/>
</dbReference>
<keyword evidence="7 14" id="KW-1133">Transmembrane helix</keyword>
<keyword evidence="5 14" id="KW-0812">Transmembrane</keyword>
<evidence type="ECO:0000256" key="13">
    <source>
        <dbReference type="RuleBase" id="RU000461"/>
    </source>
</evidence>
<name>A0A8T0GAJ3_CERPU</name>
<organism evidence="15 16">
    <name type="scientific">Ceratodon purpureus</name>
    <name type="common">Fire moss</name>
    <name type="synonym">Dicranum purpureum</name>
    <dbReference type="NCBI Taxonomy" id="3225"/>
    <lineage>
        <taxon>Eukaryota</taxon>
        <taxon>Viridiplantae</taxon>
        <taxon>Streptophyta</taxon>
        <taxon>Embryophyta</taxon>
        <taxon>Bryophyta</taxon>
        <taxon>Bryophytina</taxon>
        <taxon>Bryopsida</taxon>
        <taxon>Dicranidae</taxon>
        <taxon>Pseudoditrichales</taxon>
        <taxon>Ditrichaceae</taxon>
        <taxon>Ceratodon</taxon>
    </lineage>
</organism>
<dbReference type="AlphaFoldDB" id="A0A8T0GAJ3"/>
<dbReference type="InterPro" id="IPR002401">
    <property type="entry name" value="Cyt_P450_E_grp-I"/>
</dbReference>
<comment type="caution">
    <text evidence="15">The sequence shown here is derived from an EMBL/GenBank/DDBJ whole genome shotgun (WGS) entry which is preliminary data.</text>
</comment>
<comment type="similarity">
    <text evidence="3 13">Belongs to the cytochrome P450 family.</text>
</comment>
<evidence type="ECO:0000256" key="10">
    <source>
        <dbReference type="ARBA" id="ARBA00023033"/>
    </source>
</evidence>
<keyword evidence="9 12" id="KW-0408">Iron</keyword>
<dbReference type="PRINTS" id="PR00463">
    <property type="entry name" value="EP450I"/>
</dbReference>
<feature type="transmembrane region" description="Helical" evidence="14">
    <location>
        <begin position="24"/>
        <end position="42"/>
    </location>
</feature>
<evidence type="ECO:0000256" key="12">
    <source>
        <dbReference type="PIRSR" id="PIRSR602401-1"/>
    </source>
</evidence>
<dbReference type="Gene3D" id="1.10.630.10">
    <property type="entry name" value="Cytochrome P450"/>
    <property type="match status" value="1"/>
</dbReference>
<accession>A0A8T0GAJ3</accession>
<dbReference type="SUPFAM" id="SSF48264">
    <property type="entry name" value="Cytochrome P450"/>
    <property type="match status" value="1"/>
</dbReference>
<evidence type="ECO:0000256" key="5">
    <source>
        <dbReference type="ARBA" id="ARBA00022692"/>
    </source>
</evidence>
<dbReference type="GO" id="GO:0016705">
    <property type="term" value="F:oxidoreductase activity, acting on paired donors, with incorporation or reduction of molecular oxygen"/>
    <property type="evidence" value="ECO:0007669"/>
    <property type="project" value="InterPro"/>
</dbReference>
<evidence type="ECO:0000256" key="4">
    <source>
        <dbReference type="ARBA" id="ARBA00022617"/>
    </source>
</evidence>
<reference evidence="15 16" key="1">
    <citation type="submission" date="2020-06" db="EMBL/GenBank/DDBJ databases">
        <title>WGS assembly of Ceratodon purpureus strain R40.</title>
        <authorList>
            <person name="Carey S.B."/>
            <person name="Jenkins J."/>
            <person name="Shu S."/>
            <person name="Lovell J.T."/>
            <person name="Sreedasyam A."/>
            <person name="Maumus F."/>
            <person name="Tiley G.P."/>
            <person name="Fernandez-Pozo N."/>
            <person name="Barry K."/>
            <person name="Chen C."/>
            <person name="Wang M."/>
            <person name="Lipzen A."/>
            <person name="Daum C."/>
            <person name="Saski C.A."/>
            <person name="Payton A.C."/>
            <person name="Mcbreen J.C."/>
            <person name="Conrad R.E."/>
            <person name="Kollar L.M."/>
            <person name="Olsson S."/>
            <person name="Huttunen S."/>
            <person name="Landis J.B."/>
            <person name="Wickett N.J."/>
            <person name="Johnson M.G."/>
            <person name="Rensing S.A."/>
            <person name="Grimwood J."/>
            <person name="Schmutz J."/>
            <person name="Mcdaniel S.F."/>
        </authorList>
    </citation>
    <scope>NUCLEOTIDE SEQUENCE [LARGE SCALE GENOMIC DNA]</scope>
    <source>
        <strain evidence="15 16">R40</strain>
    </source>
</reference>
<protein>
    <recommendedName>
        <fullName evidence="17">Cytochrome P450</fullName>
    </recommendedName>
</protein>
<evidence type="ECO:0008006" key="17">
    <source>
        <dbReference type="Google" id="ProtNLM"/>
    </source>
</evidence>
<evidence type="ECO:0000256" key="3">
    <source>
        <dbReference type="ARBA" id="ARBA00010617"/>
    </source>
</evidence>
<dbReference type="PANTHER" id="PTHR47944:SF16">
    <property type="entry name" value="CYTOCHROME P450 FAMILY 1 SUBFAMILY A POLYPEPTIDE 1"/>
    <property type="match status" value="1"/>
</dbReference>
<dbReference type="InterPro" id="IPR001128">
    <property type="entry name" value="Cyt_P450"/>
</dbReference>